<proteinExistence type="predicted"/>
<sequence length="188" mass="22277">MKVFFTASQRGKKYFQQQYEKIYDVIEKQGHKHLETSFLKIKSKDFYIELEKKGIKGYNDYYASNVSLIRKADFTVFECSLPSLSIGYMIQLSIDLNKPTVILYFETNTPHFLINTQVEKMIVFNYKNNNINEVIKKATSEVKRKSDKRFNFFIDPNLLNYLNKVSKEQGTTKSTFIRNLLREHKKTH</sequence>
<name>A0A2H0BWV8_9BACT</name>
<dbReference type="AlphaFoldDB" id="A0A2H0BWV8"/>
<evidence type="ECO:0008006" key="3">
    <source>
        <dbReference type="Google" id="ProtNLM"/>
    </source>
</evidence>
<comment type="caution">
    <text evidence="1">The sequence shown here is derived from an EMBL/GenBank/DDBJ whole genome shotgun (WGS) entry which is preliminary data.</text>
</comment>
<evidence type="ECO:0000313" key="2">
    <source>
        <dbReference type="Proteomes" id="UP000231246"/>
    </source>
</evidence>
<protein>
    <recommendedName>
        <fullName evidence="3">Ribbon-helix-helix protein CopG domain-containing protein</fullName>
    </recommendedName>
</protein>
<reference evidence="1 2" key="1">
    <citation type="submission" date="2017-09" db="EMBL/GenBank/DDBJ databases">
        <title>Depth-based differentiation of microbial function through sediment-hosted aquifers and enrichment of novel symbionts in the deep terrestrial subsurface.</title>
        <authorList>
            <person name="Probst A.J."/>
            <person name="Ladd B."/>
            <person name="Jarett J.K."/>
            <person name="Geller-Mcgrath D.E."/>
            <person name="Sieber C.M."/>
            <person name="Emerson J.B."/>
            <person name="Anantharaman K."/>
            <person name="Thomas B.C."/>
            <person name="Malmstrom R."/>
            <person name="Stieglmeier M."/>
            <person name="Klingl A."/>
            <person name="Woyke T."/>
            <person name="Ryan C.M."/>
            <person name="Banfield J.F."/>
        </authorList>
    </citation>
    <scope>NUCLEOTIDE SEQUENCE [LARGE SCALE GENOMIC DNA]</scope>
    <source>
        <strain evidence="1">CG22_combo_CG10-13_8_21_14_all_38_20</strain>
    </source>
</reference>
<dbReference type="Gene3D" id="3.40.50.450">
    <property type="match status" value="1"/>
</dbReference>
<dbReference type="Proteomes" id="UP000231246">
    <property type="component" value="Unassembled WGS sequence"/>
</dbReference>
<accession>A0A2H0BWV8</accession>
<organism evidence="1 2">
    <name type="scientific">Candidatus Roizmanbacteria bacterium CG22_combo_CG10-13_8_21_14_all_38_20</name>
    <dbReference type="NCBI Taxonomy" id="1974862"/>
    <lineage>
        <taxon>Bacteria</taxon>
        <taxon>Candidatus Roizmaniibacteriota</taxon>
    </lineage>
</organism>
<gene>
    <name evidence="1" type="ORF">COW99_01300</name>
</gene>
<dbReference type="EMBL" id="PCTA01000009">
    <property type="protein sequence ID" value="PIP62019.1"/>
    <property type="molecule type" value="Genomic_DNA"/>
</dbReference>
<evidence type="ECO:0000313" key="1">
    <source>
        <dbReference type="EMBL" id="PIP62019.1"/>
    </source>
</evidence>